<dbReference type="GO" id="GO:0005524">
    <property type="term" value="F:ATP binding"/>
    <property type="evidence" value="ECO:0007669"/>
    <property type="project" value="UniProtKB-KW"/>
</dbReference>
<dbReference type="InterPro" id="IPR017871">
    <property type="entry name" value="ABC_transporter-like_CS"/>
</dbReference>
<dbReference type="GO" id="GO:0016887">
    <property type="term" value="F:ATP hydrolysis activity"/>
    <property type="evidence" value="ECO:0007669"/>
    <property type="project" value="InterPro"/>
</dbReference>
<dbReference type="PANTHER" id="PTHR43038:SF3">
    <property type="entry name" value="ABC TRANSPORTER G FAMILY MEMBER 20 ISOFORM X1"/>
    <property type="match status" value="1"/>
</dbReference>
<evidence type="ECO:0000256" key="2">
    <source>
        <dbReference type="ARBA" id="ARBA00022840"/>
    </source>
</evidence>
<dbReference type="SUPFAM" id="SSF52540">
    <property type="entry name" value="P-loop containing nucleoside triphosphate hydrolases"/>
    <property type="match status" value="1"/>
</dbReference>
<accession>A0A381S546</accession>
<dbReference type="InterPro" id="IPR003593">
    <property type="entry name" value="AAA+_ATPase"/>
</dbReference>
<dbReference type="AlphaFoldDB" id="A0A381S546"/>
<feature type="domain" description="ABC transporter" evidence="3">
    <location>
        <begin position="8"/>
        <end position="235"/>
    </location>
</feature>
<organism evidence="4">
    <name type="scientific">marine metagenome</name>
    <dbReference type="NCBI Taxonomy" id="408172"/>
    <lineage>
        <taxon>unclassified sequences</taxon>
        <taxon>metagenomes</taxon>
        <taxon>ecological metagenomes</taxon>
    </lineage>
</organism>
<proteinExistence type="predicted"/>
<gene>
    <name evidence="4" type="ORF">METZ01_LOCUS52076</name>
</gene>
<dbReference type="InterPro" id="IPR027417">
    <property type="entry name" value="P-loop_NTPase"/>
</dbReference>
<keyword evidence="1" id="KW-0547">Nucleotide-binding</keyword>
<dbReference type="InterPro" id="IPR003439">
    <property type="entry name" value="ABC_transporter-like_ATP-bd"/>
</dbReference>
<protein>
    <recommendedName>
        <fullName evidence="3">ABC transporter domain-containing protein</fullName>
    </recommendedName>
</protein>
<reference evidence="4" key="1">
    <citation type="submission" date="2018-05" db="EMBL/GenBank/DDBJ databases">
        <authorList>
            <person name="Lanie J.A."/>
            <person name="Ng W.-L."/>
            <person name="Kazmierczak K.M."/>
            <person name="Andrzejewski T.M."/>
            <person name="Davidsen T.M."/>
            <person name="Wayne K.J."/>
            <person name="Tettelin H."/>
            <person name="Glass J.I."/>
            <person name="Rusch D."/>
            <person name="Podicherti R."/>
            <person name="Tsui H.-C.T."/>
            <person name="Winkler M.E."/>
        </authorList>
    </citation>
    <scope>NUCLEOTIDE SEQUENCE</scope>
</reference>
<dbReference type="SMART" id="SM00382">
    <property type="entry name" value="AAA"/>
    <property type="match status" value="1"/>
</dbReference>
<sequence>MKVSDPAISITGLRFNYGNRSVLNEINLEIPRGISFGILGANGTGKTTLVRLLIGQLKPITGSISVFGNLPGPAQSNLVGYMPQRNALYEALSVRENLDFFSRMLGLSKKHERSKSVESTISLVGLTERADDVVGELSGGMRQRVSLGAAMIHEPDLLLLDEPTVGLDPELRAMFWQHFTQLTDAGKTIVISSHTMDDASHCDYLGFMRGGTFIATGTPDELRESTGKFNSTLEDAFLHLSRENSYVS</sequence>
<dbReference type="CDD" id="cd03230">
    <property type="entry name" value="ABC_DR_subfamily_A"/>
    <property type="match status" value="1"/>
</dbReference>
<dbReference type="EMBL" id="UINC01002681">
    <property type="protein sequence ID" value="SUZ99222.1"/>
    <property type="molecule type" value="Genomic_DNA"/>
</dbReference>
<evidence type="ECO:0000259" key="3">
    <source>
        <dbReference type="PROSITE" id="PS50893"/>
    </source>
</evidence>
<evidence type="ECO:0000256" key="1">
    <source>
        <dbReference type="ARBA" id="ARBA00022741"/>
    </source>
</evidence>
<dbReference type="PROSITE" id="PS50893">
    <property type="entry name" value="ABC_TRANSPORTER_2"/>
    <property type="match status" value="1"/>
</dbReference>
<dbReference type="Gene3D" id="3.40.50.300">
    <property type="entry name" value="P-loop containing nucleotide triphosphate hydrolases"/>
    <property type="match status" value="1"/>
</dbReference>
<name>A0A381S546_9ZZZZ</name>
<keyword evidence="2" id="KW-0067">ATP-binding</keyword>
<evidence type="ECO:0000313" key="4">
    <source>
        <dbReference type="EMBL" id="SUZ99222.1"/>
    </source>
</evidence>
<dbReference type="Pfam" id="PF00005">
    <property type="entry name" value="ABC_tran"/>
    <property type="match status" value="1"/>
</dbReference>
<dbReference type="PROSITE" id="PS00211">
    <property type="entry name" value="ABC_TRANSPORTER_1"/>
    <property type="match status" value="1"/>
</dbReference>
<dbReference type="PANTHER" id="PTHR43038">
    <property type="entry name" value="ATP-BINDING CASSETTE, SUB-FAMILY H, MEMBER 1"/>
    <property type="match status" value="1"/>
</dbReference>